<reference evidence="8 9" key="1">
    <citation type="journal article" date="2018" name="Mol. Biol. Evol.">
        <title>Broad Genomic Sampling Reveals a Smut Pathogenic Ancestry of the Fungal Clade Ustilaginomycotina.</title>
        <authorList>
            <person name="Kijpornyongpan T."/>
            <person name="Mondo S.J."/>
            <person name="Barry K."/>
            <person name="Sandor L."/>
            <person name="Lee J."/>
            <person name="Lipzen A."/>
            <person name="Pangilinan J."/>
            <person name="LaButti K."/>
            <person name="Hainaut M."/>
            <person name="Henrissat B."/>
            <person name="Grigoriev I.V."/>
            <person name="Spatafora J.W."/>
            <person name="Aime M.C."/>
        </authorList>
    </citation>
    <scope>NUCLEOTIDE SEQUENCE [LARGE SCALE GENOMIC DNA]</scope>
    <source>
        <strain evidence="8 9">MCA 4718</strain>
    </source>
</reference>
<proteinExistence type="predicted"/>
<evidence type="ECO:0000313" key="8">
    <source>
        <dbReference type="EMBL" id="PWN18038.1"/>
    </source>
</evidence>
<dbReference type="GO" id="GO:0043539">
    <property type="term" value="F:protein serine/threonine kinase activator activity"/>
    <property type="evidence" value="ECO:0007669"/>
    <property type="project" value="TreeGrafter"/>
</dbReference>
<evidence type="ECO:0000256" key="3">
    <source>
        <dbReference type="ARBA" id="ARBA00022833"/>
    </source>
</evidence>
<feature type="compositionally biased region" description="Basic and acidic residues" evidence="5">
    <location>
        <begin position="35"/>
        <end position="44"/>
    </location>
</feature>
<evidence type="ECO:0000259" key="7">
    <source>
        <dbReference type="PROSITE" id="PS51265"/>
    </source>
</evidence>
<name>A0A316TZF2_9BASI</name>
<feature type="domain" description="DBF4-type" evidence="7">
    <location>
        <begin position="839"/>
        <end position="888"/>
    </location>
</feature>
<keyword evidence="9" id="KW-1185">Reference proteome</keyword>
<feature type="compositionally biased region" description="Basic residues" evidence="5">
    <location>
        <begin position="405"/>
        <end position="418"/>
    </location>
</feature>
<dbReference type="SUPFAM" id="SSF52113">
    <property type="entry name" value="BRCT domain"/>
    <property type="match status" value="1"/>
</dbReference>
<dbReference type="GO" id="GO:0031431">
    <property type="term" value="C:Dbf4-dependent protein kinase complex"/>
    <property type="evidence" value="ECO:0007669"/>
    <property type="project" value="TreeGrafter"/>
</dbReference>
<keyword evidence="1" id="KW-0479">Metal-binding</keyword>
<evidence type="ECO:0000313" key="9">
    <source>
        <dbReference type="Proteomes" id="UP000245942"/>
    </source>
</evidence>
<dbReference type="InterPro" id="IPR038545">
    <property type="entry name" value="Znf_DBF_sf"/>
</dbReference>
<feature type="region of interest" description="Disordered" evidence="5">
    <location>
        <begin position="821"/>
        <end position="841"/>
    </location>
</feature>
<feature type="compositionally biased region" description="Acidic residues" evidence="5">
    <location>
        <begin position="1023"/>
        <end position="1035"/>
    </location>
</feature>
<feature type="region of interest" description="Disordered" evidence="5">
    <location>
        <begin position="703"/>
        <end position="789"/>
    </location>
</feature>
<feature type="compositionally biased region" description="Polar residues" evidence="5">
    <location>
        <begin position="722"/>
        <end position="731"/>
    </location>
</feature>
<evidence type="ECO:0008006" key="10">
    <source>
        <dbReference type="Google" id="ProtNLM"/>
    </source>
</evidence>
<dbReference type="SMART" id="SM00586">
    <property type="entry name" value="ZnF_DBF"/>
    <property type="match status" value="1"/>
</dbReference>
<dbReference type="OrthoDB" id="21380at2759"/>
<dbReference type="RefSeq" id="XP_025345198.1">
    <property type="nucleotide sequence ID" value="XM_025494569.1"/>
</dbReference>
<dbReference type="EMBL" id="KZ819338">
    <property type="protein sequence ID" value="PWN18038.1"/>
    <property type="molecule type" value="Genomic_DNA"/>
</dbReference>
<feature type="compositionally biased region" description="Basic and acidic residues" evidence="5">
    <location>
        <begin position="830"/>
        <end position="841"/>
    </location>
</feature>
<protein>
    <recommendedName>
        <fullName evidence="10">DBF4-type domain-containing protein</fullName>
    </recommendedName>
</protein>
<feature type="region of interest" description="Disordered" evidence="5">
    <location>
        <begin position="376"/>
        <end position="426"/>
    </location>
</feature>
<dbReference type="CDD" id="cd00027">
    <property type="entry name" value="BRCT"/>
    <property type="match status" value="1"/>
</dbReference>
<dbReference type="AlphaFoldDB" id="A0A316TZF2"/>
<dbReference type="InterPro" id="IPR001357">
    <property type="entry name" value="BRCT_dom"/>
</dbReference>
<feature type="region of interest" description="Disordered" evidence="5">
    <location>
        <begin position="975"/>
        <end position="1046"/>
    </location>
</feature>
<dbReference type="Gene3D" id="6.10.250.3410">
    <property type="entry name" value="DBF zinc finger"/>
    <property type="match status" value="1"/>
</dbReference>
<feature type="region of interest" description="Disordered" evidence="5">
    <location>
        <begin position="136"/>
        <end position="206"/>
    </location>
</feature>
<dbReference type="FunFam" id="6.10.250.3410:FF:000001">
    <property type="entry name" value="Protein DBF4 homolog A"/>
    <property type="match status" value="1"/>
</dbReference>
<dbReference type="Pfam" id="PF08630">
    <property type="entry name" value="Dfp1_Him1_M"/>
    <property type="match status" value="1"/>
</dbReference>
<dbReference type="InterPro" id="IPR013939">
    <property type="entry name" value="Regulatory_Dfp1/Him1"/>
</dbReference>
<evidence type="ECO:0000256" key="1">
    <source>
        <dbReference type="ARBA" id="ARBA00022723"/>
    </source>
</evidence>
<dbReference type="GO" id="GO:1901987">
    <property type="term" value="P:regulation of cell cycle phase transition"/>
    <property type="evidence" value="ECO:0007669"/>
    <property type="project" value="TreeGrafter"/>
</dbReference>
<dbReference type="PANTHER" id="PTHR15375">
    <property type="entry name" value="ACTIVATOR OF S-PHASE KINASE-RELATED"/>
    <property type="match status" value="1"/>
</dbReference>
<feature type="region of interest" description="Disordered" evidence="5">
    <location>
        <begin position="916"/>
        <end position="949"/>
    </location>
</feature>
<feature type="compositionally biased region" description="Low complexity" evidence="5">
    <location>
        <begin position="380"/>
        <end position="394"/>
    </location>
</feature>
<accession>A0A316TZF2</accession>
<keyword evidence="3" id="KW-0862">Zinc</keyword>
<dbReference type="Pfam" id="PF07535">
    <property type="entry name" value="zf-DBF"/>
    <property type="match status" value="1"/>
</dbReference>
<feature type="domain" description="BRCT" evidence="6">
    <location>
        <begin position="320"/>
        <end position="367"/>
    </location>
</feature>
<evidence type="ECO:0000259" key="6">
    <source>
        <dbReference type="PROSITE" id="PS50172"/>
    </source>
</evidence>
<dbReference type="GO" id="GO:0010571">
    <property type="term" value="P:positive regulation of nuclear cell cycle DNA replication"/>
    <property type="evidence" value="ECO:0007669"/>
    <property type="project" value="TreeGrafter"/>
</dbReference>
<dbReference type="InterPro" id="IPR051590">
    <property type="entry name" value="Replication_Regulatory_Kinase"/>
</dbReference>
<dbReference type="Pfam" id="PF00533">
    <property type="entry name" value="BRCT"/>
    <property type="match status" value="1"/>
</dbReference>
<feature type="region of interest" description="Disordered" evidence="5">
    <location>
        <begin position="245"/>
        <end position="274"/>
    </location>
</feature>
<dbReference type="GO" id="GO:0003676">
    <property type="term" value="F:nucleic acid binding"/>
    <property type="evidence" value="ECO:0007669"/>
    <property type="project" value="InterPro"/>
</dbReference>
<dbReference type="PROSITE" id="PS50172">
    <property type="entry name" value="BRCT"/>
    <property type="match status" value="1"/>
</dbReference>
<feature type="compositionally biased region" description="Basic and acidic residues" evidence="5">
    <location>
        <begin position="161"/>
        <end position="172"/>
    </location>
</feature>
<dbReference type="InterPro" id="IPR036420">
    <property type="entry name" value="BRCT_dom_sf"/>
</dbReference>
<evidence type="ECO:0000256" key="2">
    <source>
        <dbReference type="ARBA" id="ARBA00022771"/>
    </source>
</evidence>
<sequence length="1046" mass="113576">MSANQQATRPAPGPPLKGRTPLGIKNVQSKSQQQAHDRRQHDAILVEGPDGTMSASTNESLKPQPATAYNASKPVGGQYKVDKSSPKSHRMSFLHNIQRSKVFNNLVGGERLLAPPSPRDEGGSLGTGNGLGLIVDGAPSSATSSAHNLLGSLRTPKKRAIPREDIHPRNVVDPDDGSPPHKKSRSSKDSGSGSTGIAATATQVSSTGGAIASAVDKMQVDTSVGKGTLSAPPGLTNTEQAFERPRHLHTQSIQPGPRDTLAPPTRYPRQDHSNIRDSHAANVAKNSTTQRIDKISRMSATERAARDEQKKRQAENWKRKYTAEFPKMTFYLDGFDEKTKSQLTRTISGLGGSIEPFFSKSCTHLLSKHIGNPSDISGDSTSASTSAAVAPSHHAPVKSAVVSKSTKHFSPSKKGVAKKNKDLPLHSDRNPFDDVGMAAPTVPSNSVVAKAYAMGLHVWPLDKFWQIANLLVGQDVTQQSRHSKADLAQLLRHEQLHGTSERDLNAPREGWKYFDKDSFFIFIEDATREHRAIMAHQFEKPTDPQAEPPWPKLYGEAENRCPFSKTSARARDRDRTLVGPRRIDTYRADIVRRFDSPMPPTASRDQRGASPFQQLASGNSVSVASHMTTSAIGTPSTTGFPGGYHGLVGPQDKRVAQLNRRMVSAGSVDLNNSTGSDARHREGPSGPHARGAFVRSLLGMRDDRALHSPGTPGTPGGLPQHLQHSYHTPQPQHYHPLSNRSVSLQRPGPPQALPHTPSSHPGMTRSISLGTGTSLASRNPNASSRQTLHDVKNFVPCNERVPAPGSVEAMVIQLRQEQLENPCPAPQDPNAEKKRDDANNDRRPYCENCRVYFDELEEHTLSNRHRKFALNDANFVQIDALIRRVERPQAPWVPFIAEWLSKNGSDAVQSGYPIGVGHDAESRSAASRSGSEDPPLSACHQPDLSFGDEGDAFVEVSRDGDSSLNETSLVTLEQDGNWHEGDGAEDSVDYNTSFVETEGHLTPHTSPEASARPSVFVVKHEEGDDDETSLEDAYEQGEHAPHGTAA</sequence>
<dbReference type="PROSITE" id="PS51265">
    <property type="entry name" value="ZF_DBF4"/>
    <property type="match status" value="1"/>
</dbReference>
<dbReference type="InterPro" id="IPR006572">
    <property type="entry name" value="Znf_DBF"/>
</dbReference>
<dbReference type="GO" id="GO:0008270">
    <property type="term" value="F:zinc ion binding"/>
    <property type="evidence" value="ECO:0007669"/>
    <property type="project" value="UniProtKB-KW"/>
</dbReference>
<feature type="compositionally biased region" description="Basic and acidic residues" evidence="5">
    <location>
        <begin position="1036"/>
        <end position="1046"/>
    </location>
</feature>
<dbReference type="Gene3D" id="3.40.50.10190">
    <property type="entry name" value="BRCT domain"/>
    <property type="match status" value="1"/>
</dbReference>
<gene>
    <name evidence="8" type="ORF">BCV69DRAFT_301497</name>
</gene>
<evidence type="ECO:0000256" key="4">
    <source>
        <dbReference type="PROSITE-ProRule" id="PRU00600"/>
    </source>
</evidence>
<feature type="region of interest" description="Disordered" evidence="5">
    <location>
        <begin position="1"/>
        <end position="89"/>
    </location>
</feature>
<evidence type="ECO:0000256" key="5">
    <source>
        <dbReference type="SAM" id="MobiDB-lite"/>
    </source>
</evidence>
<organism evidence="8 9">
    <name type="scientific">Pseudomicrostroma glucosiphilum</name>
    <dbReference type="NCBI Taxonomy" id="1684307"/>
    <lineage>
        <taxon>Eukaryota</taxon>
        <taxon>Fungi</taxon>
        <taxon>Dikarya</taxon>
        <taxon>Basidiomycota</taxon>
        <taxon>Ustilaginomycotina</taxon>
        <taxon>Exobasidiomycetes</taxon>
        <taxon>Microstromatales</taxon>
        <taxon>Microstromatales incertae sedis</taxon>
        <taxon>Pseudomicrostroma</taxon>
    </lineage>
</organism>
<dbReference type="PANTHER" id="PTHR15375:SF26">
    <property type="entry name" value="PROTEIN CHIFFON"/>
    <property type="match status" value="1"/>
</dbReference>
<feature type="region of interest" description="Disordered" evidence="5">
    <location>
        <begin position="666"/>
        <end position="691"/>
    </location>
</feature>
<keyword evidence="2 4" id="KW-0863">Zinc-finger</keyword>
<dbReference type="Proteomes" id="UP000245942">
    <property type="component" value="Unassembled WGS sequence"/>
</dbReference>
<feature type="compositionally biased region" description="Polar residues" evidence="5">
    <location>
        <begin position="756"/>
        <end position="786"/>
    </location>
</feature>
<dbReference type="GeneID" id="37016303"/>
<dbReference type="STRING" id="1684307.A0A316TZF2"/>